<dbReference type="Gene3D" id="3.30.420.40">
    <property type="match status" value="2"/>
</dbReference>
<dbReference type="PRINTS" id="PR00301">
    <property type="entry name" value="HEATSHOCK70"/>
</dbReference>
<dbReference type="InterPro" id="IPR018181">
    <property type="entry name" value="Heat_shock_70_CS"/>
</dbReference>
<keyword evidence="3" id="KW-0067">ATP-binding</keyword>
<feature type="region of interest" description="Disordered" evidence="6">
    <location>
        <begin position="352"/>
        <end position="471"/>
    </location>
</feature>
<feature type="compositionally biased region" description="Low complexity" evidence="6">
    <location>
        <begin position="544"/>
        <end position="561"/>
    </location>
</feature>
<evidence type="ECO:0000256" key="5">
    <source>
        <dbReference type="ARBA" id="ARBA00023186"/>
    </source>
</evidence>
<keyword evidence="2" id="KW-0547">Nucleotide-binding</keyword>
<feature type="compositionally biased region" description="Low complexity" evidence="6">
    <location>
        <begin position="513"/>
        <end position="526"/>
    </location>
</feature>
<dbReference type="EMBL" id="BAABJO010000042">
    <property type="protein sequence ID" value="GAA5139066.1"/>
    <property type="molecule type" value="Genomic_DNA"/>
</dbReference>
<dbReference type="Pfam" id="PF00012">
    <property type="entry name" value="HSP70"/>
    <property type="match status" value="2"/>
</dbReference>
<dbReference type="InterPro" id="IPR013126">
    <property type="entry name" value="Hsp_70_fam"/>
</dbReference>
<keyword evidence="4" id="KW-0346">Stress response</keyword>
<evidence type="ECO:0000256" key="6">
    <source>
        <dbReference type="SAM" id="MobiDB-lite"/>
    </source>
</evidence>
<keyword evidence="8" id="KW-1185">Reference proteome</keyword>
<dbReference type="SUPFAM" id="SSF53067">
    <property type="entry name" value="Actin-like ATPase domain"/>
    <property type="match status" value="2"/>
</dbReference>
<feature type="compositionally biased region" description="Pro residues" evidence="6">
    <location>
        <begin position="425"/>
        <end position="442"/>
    </location>
</feature>
<comment type="similarity">
    <text evidence="1">Belongs to the heat shock protein 70 family.</text>
</comment>
<proteinExistence type="inferred from homology"/>
<evidence type="ECO:0008006" key="9">
    <source>
        <dbReference type="Google" id="ProtNLM"/>
    </source>
</evidence>
<dbReference type="PANTHER" id="PTHR45639">
    <property type="entry name" value="HSC70CB, ISOFORM G-RELATED"/>
    <property type="match status" value="1"/>
</dbReference>
<feature type="compositionally biased region" description="Low complexity" evidence="6">
    <location>
        <begin position="369"/>
        <end position="388"/>
    </location>
</feature>
<reference evidence="8" key="1">
    <citation type="journal article" date="2019" name="Int. J. Syst. Evol. Microbiol.">
        <title>The Global Catalogue of Microorganisms (GCM) 10K type strain sequencing project: providing services to taxonomists for standard genome sequencing and annotation.</title>
        <authorList>
            <consortium name="The Broad Institute Genomics Platform"/>
            <consortium name="The Broad Institute Genome Sequencing Center for Infectious Disease"/>
            <person name="Wu L."/>
            <person name="Ma J."/>
        </authorList>
    </citation>
    <scope>NUCLEOTIDE SEQUENCE [LARGE SCALE GENOMIC DNA]</scope>
    <source>
        <strain evidence="8">JCM 18302</strain>
    </source>
</reference>
<dbReference type="PANTHER" id="PTHR45639:SF34">
    <property type="entry name" value="CHAPERONE PROTEIN DNAK"/>
    <property type="match status" value="1"/>
</dbReference>
<evidence type="ECO:0000256" key="2">
    <source>
        <dbReference type="ARBA" id="ARBA00022741"/>
    </source>
</evidence>
<feature type="compositionally biased region" description="Pro residues" evidence="6">
    <location>
        <begin position="527"/>
        <end position="543"/>
    </location>
</feature>
<name>A0ABP9P513_9PSEU</name>
<dbReference type="Proteomes" id="UP001500804">
    <property type="component" value="Unassembled WGS sequence"/>
</dbReference>
<evidence type="ECO:0000313" key="7">
    <source>
        <dbReference type="EMBL" id="GAA5139066.1"/>
    </source>
</evidence>
<dbReference type="Gene3D" id="3.90.640.10">
    <property type="entry name" value="Actin, Chain A, domain 4"/>
    <property type="match status" value="1"/>
</dbReference>
<organism evidence="7 8">
    <name type="scientific">Pseudonocardia adelaidensis</name>
    <dbReference type="NCBI Taxonomy" id="648754"/>
    <lineage>
        <taxon>Bacteria</taxon>
        <taxon>Bacillati</taxon>
        <taxon>Actinomycetota</taxon>
        <taxon>Actinomycetes</taxon>
        <taxon>Pseudonocardiales</taxon>
        <taxon>Pseudonocardiaceae</taxon>
        <taxon>Pseudonocardia</taxon>
    </lineage>
</organism>
<evidence type="ECO:0000256" key="1">
    <source>
        <dbReference type="ARBA" id="ARBA00007381"/>
    </source>
</evidence>
<dbReference type="InterPro" id="IPR043129">
    <property type="entry name" value="ATPase_NBD"/>
</dbReference>
<comment type="caution">
    <text evidence="7">The sequence shown here is derived from an EMBL/GenBank/DDBJ whole genome shotgun (WGS) entry which is preliminary data.</text>
</comment>
<feature type="compositionally biased region" description="Basic and acidic residues" evidence="6">
    <location>
        <begin position="455"/>
        <end position="467"/>
    </location>
</feature>
<feature type="region of interest" description="Disordered" evidence="6">
    <location>
        <begin position="496"/>
        <end position="602"/>
    </location>
</feature>
<evidence type="ECO:0000313" key="8">
    <source>
        <dbReference type="Proteomes" id="UP001500804"/>
    </source>
</evidence>
<accession>A0ABP9P513</accession>
<dbReference type="PROSITE" id="PS01036">
    <property type="entry name" value="HSP70_3"/>
    <property type="match status" value="1"/>
</dbReference>
<evidence type="ECO:0000256" key="4">
    <source>
        <dbReference type="ARBA" id="ARBA00023016"/>
    </source>
</evidence>
<feature type="compositionally biased region" description="Pro residues" evidence="6">
    <location>
        <begin position="355"/>
        <end position="368"/>
    </location>
</feature>
<dbReference type="RefSeq" id="WP_345611923.1">
    <property type="nucleotide sequence ID" value="NZ_BAABJO010000042.1"/>
</dbReference>
<feature type="compositionally biased region" description="Gly residues" evidence="6">
    <location>
        <begin position="389"/>
        <end position="398"/>
    </location>
</feature>
<protein>
    <recommendedName>
        <fullName evidence="9">Hsp70 protein</fullName>
    </recommendedName>
</protein>
<gene>
    <name evidence="7" type="ORF">GCM10023320_74560</name>
</gene>
<evidence type="ECO:0000256" key="3">
    <source>
        <dbReference type="ARBA" id="ARBA00022840"/>
    </source>
</evidence>
<sequence>MSYLLGIDLGTTRTAAAIGRLDARPGETEIVNLGDRASAVPSVLYLGDDGSVVVGEAAERRAVSSPDHVVREFKRRIGDPTPLIVGGRPWAPEDLSARLVRWVVDRVAQREAGPAARIAVTLPASWGPHKTERLGGALAAQGLQVSYLAEPQAAALHYASAERVEPGSTIAVYDFGGGTFDAAVVHKDGNTFKLLGRPEGVDRLGGIDFDEIVFEHVMSGMPDAFEGLDENDPAVLSAIAAIRRECVEAKEALSSDTEVSIPVLTPKAQGSVRMHRSEFEAAIRPQVEDTVDALQRAVASAGLAPQQLSAVLLVGGSSRIPLVGQLVSELLGRPVTVDVDPKNAISMGAVLSLQPAPPTGSGPRPRVPAPRAGGSARFPIAAAAAGAPPLGGGGGPQGPYGPPAGPPGAYGPGPMGGAASSSLPPYRPAPPRPPVAPPPRPATPSYAPEFDDEPYEPRYDYAPEPRGKSPSFLVTAGAVAAAIAVIAAVFLWPQPDSEPAAASTPRPVPTQEATQPAPRTTERPAPTEQPPATRPLPPPPPQTRPTTEQPPVTTTEPSVTTTPPPDTTEPTTKPTPTEQPTPTDPNEGGGASQTAEVAPAPA</sequence>
<keyword evidence="5" id="KW-0143">Chaperone</keyword>